<dbReference type="AlphaFoldDB" id="A0A1J1HNI4"/>
<evidence type="ECO:0000256" key="4">
    <source>
        <dbReference type="ARBA" id="ARBA00022824"/>
    </source>
</evidence>
<keyword evidence="4" id="KW-0256">Endoplasmic reticulum</keyword>
<organism evidence="9 10">
    <name type="scientific">Clunio marinus</name>
    <dbReference type="NCBI Taxonomy" id="568069"/>
    <lineage>
        <taxon>Eukaryota</taxon>
        <taxon>Metazoa</taxon>
        <taxon>Ecdysozoa</taxon>
        <taxon>Arthropoda</taxon>
        <taxon>Hexapoda</taxon>
        <taxon>Insecta</taxon>
        <taxon>Pterygota</taxon>
        <taxon>Neoptera</taxon>
        <taxon>Endopterygota</taxon>
        <taxon>Diptera</taxon>
        <taxon>Nematocera</taxon>
        <taxon>Chironomoidea</taxon>
        <taxon>Chironomidae</taxon>
        <taxon>Clunio</taxon>
    </lineage>
</organism>
<dbReference type="InterPro" id="IPR009617">
    <property type="entry name" value="Seipin"/>
</dbReference>
<dbReference type="GO" id="GO:0005789">
    <property type="term" value="C:endoplasmic reticulum membrane"/>
    <property type="evidence" value="ECO:0007669"/>
    <property type="project" value="UniProtKB-SubCell"/>
</dbReference>
<dbReference type="GO" id="GO:0006629">
    <property type="term" value="P:lipid metabolic process"/>
    <property type="evidence" value="ECO:0007669"/>
    <property type="project" value="UniProtKB-KW"/>
</dbReference>
<reference evidence="9 10" key="1">
    <citation type="submission" date="2015-04" db="EMBL/GenBank/DDBJ databases">
        <authorList>
            <person name="Syromyatnikov M.Y."/>
            <person name="Popov V.N."/>
        </authorList>
    </citation>
    <scope>NUCLEOTIDE SEQUENCE [LARGE SCALE GENOMIC DNA]</scope>
</reference>
<protein>
    <recommendedName>
        <fullName evidence="2">Seipin</fullName>
    </recommendedName>
</protein>
<proteinExistence type="predicted"/>
<feature type="transmembrane region" description="Helical" evidence="8">
    <location>
        <begin position="281"/>
        <end position="303"/>
    </location>
</feature>
<keyword evidence="5 8" id="KW-1133">Transmembrane helix</keyword>
<dbReference type="PANTHER" id="PTHR21212:SF0">
    <property type="entry name" value="SEIPIN"/>
    <property type="match status" value="1"/>
</dbReference>
<evidence type="ECO:0000256" key="2">
    <source>
        <dbReference type="ARBA" id="ARBA00022064"/>
    </source>
</evidence>
<dbReference type="OrthoDB" id="3990054at2759"/>
<keyword evidence="6" id="KW-0443">Lipid metabolism</keyword>
<comment type="subcellular location">
    <subcellularLocation>
        <location evidence="1">Endoplasmic reticulum membrane</location>
        <topology evidence="1">Multi-pass membrane protein</topology>
    </subcellularLocation>
</comment>
<evidence type="ECO:0000256" key="3">
    <source>
        <dbReference type="ARBA" id="ARBA00022692"/>
    </source>
</evidence>
<accession>A0A1J1HNI4</accession>
<keyword evidence="10" id="KW-1185">Reference proteome</keyword>
<dbReference type="PANTHER" id="PTHR21212">
    <property type="entry name" value="BERNARDINELLI-SEIP CONGENITAL LIPODYSTROPHY 2 HOMOLOG BSCL2 PROTEIN"/>
    <property type="match status" value="1"/>
</dbReference>
<evidence type="ECO:0000256" key="5">
    <source>
        <dbReference type="ARBA" id="ARBA00022989"/>
    </source>
</evidence>
<feature type="transmembrane region" description="Helical" evidence="8">
    <location>
        <begin position="76"/>
        <end position="101"/>
    </location>
</feature>
<dbReference type="Pfam" id="PF06775">
    <property type="entry name" value="Seipin"/>
    <property type="match status" value="1"/>
</dbReference>
<dbReference type="GO" id="GO:0140042">
    <property type="term" value="P:lipid droplet formation"/>
    <property type="evidence" value="ECO:0007669"/>
    <property type="project" value="UniProtKB-ARBA"/>
</dbReference>
<name>A0A1J1HNI4_9DIPT</name>
<keyword evidence="7 8" id="KW-0472">Membrane</keyword>
<dbReference type="STRING" id="568069.A0A1J1HNI4"/>
<dbReference type="Proteomes" id="UP000183832">
    <property type="component" value="Unassembled WGS sequence"/>
</dbReference>
<gene>
    <name evidence="9" type="primary">putative Seipin</name>
    <name evidence="9" type="ORF">CLUMA_CG003240</name>
</gene>
<evidence type="ECO:0000256" key="8">
    <source>
        <dbReference type="SAM" id="Phobius"/>
    </source>
</evidence>
<sequence length="374" mass="43773">MNDKRNGSSQYLQPTMFDFRLLKVMFNIFINIVDPLKIGRNFVFKPAVSAAKPIFEDFKSKAFKTFDGSQAVMLKLFAISIVGFLLFCGSILFYILFYLLYMPTSIHVKPVHMQYSKLCEDKSCDLESLTSPFHTFPMAHLQLNKNQLMMVGQPYHINVRLELPETPRNRDLGIFMICIDMKDKENSLKSQACRSTMLRYQSQWIQLIKNLFLIPLYVFNFGEEKQVIDIEMFSDYIDTTNSVTDVYIEIQSRVVEFYSVSLQLIAHFTGLRYLIYNFPLISALIGIVSIFIVLAVITLLLWYHYDYELDWVDEARRKITRNSKSFDSLRKESSSISAFDENLSVIEYNDSDKIADDDFMFDSDYERKQTNFEE</sequence>
<evidence type="ECO:0000256" key="1">
    <source>
        <dbReference type="ARBA" id="ARBA00004477"/>
    </source>
</evidence>
<dbReference type="CDD" id="cd23995">
    <property type="entry name" value="Seipin_BSCL2_like"/>
    <property type="match status" value="1"/>
</dbReference>
<evidence type="ECO:0000256" key="7">
    <source>
        <dbReference type="ARBA" id="ARBA00023136"/>
    </source>
</evidence>
<keyword evidence="3 8" id="KW-0812">Transmembrane</keyword>
<dbReference type="EMBL" id="CVRI01000013">
    <property type="protein sequence ID" value="CRK89515.1"/>
    <property type="molecule type" value="Genomic_DNA"/>
</dbReference>
<evidence type="ECO:0000313" key="9">
    <source>
        <dbReference type="EMBL" id="CRK89515.1"/>
    </source>
</evidence>
<evidence type="ECO:0000313" key="10">
    <source>
        <dbReference type="Proteomes" id="UP000183832"/>
    </source>
</evidence>
<evidence type="ECO:0000256" key="6">
    <source>
        <dbReference type="ARBA" id="ARBA00023098"/>
    </source>
</evidence>